<dbReference type="GO" id="GO:0032259">
    <property type="term" value="P:methylation"/>
    <property type="evidence" value="ECO:0007669"/>
    <property type="project" value="UniProtKB-KW"/>
</dbReference>
<organism evidence="10 11">
    <name type="scientific">Trichoderma asperellum (strain ATCC 204424 / CBS 433.97 / NBRC 101777)</name>
    <dbReference type="NCBI Taxonomy" id="1042311"/>
    <lineage>
        <taxon>Eukaryota</taxon>
        <taxon>Fungi</taxon>
        <taxon>Dikarya</taxon>
        <taxon>Ascomycota</taxon>
        <taxon>Pezizomycotina</taxon>
        <taxon>Sordariomycetes</taxon>
        <taxon>Hypocreomycetidae</taxon>
        <taxon>Hypocreales</taxon>
        <taxon>Hypocreaceae</taxon>
        <taxon>Trichoderma</taxon>
    </lineage>
</organism>
<keyword evidence="11" id="KW-1185">Reference proteome</keyword>
<evidence type="ECO:0000256" key="6">
    <source>
        <dbReference type="ARBA" id="ARBA00047619"/>
    </source>
</evidence>
<comment type="catalytic activity">
    <reaction evidence="8">
        <text>N-methylethanolamine phosphate + S-adenosyl-L-methionine = N,N-dimethylethanolamine phosphate + S-adenosyl-L-homocysteine + H(+)</text>
        <dbReference type="Rhea" id="RHEA:25321"/>
        <dbReference type="ChEBI" id="CHEBI:15378"/>
        <dbReference type="ChEBI" id="CHEBI:57781"/>
        <dbReference type="ChEBI" id="CHEBI:57856"/>
        <dbReference type="ChEBI" id="CHEBI:58641"/>
        <dbReference type="ChEBI" id="CHEBI:59789"/>
        <dbReference type="EC" id="2.1.1.103"/>
    </reaction>
    <physiologicalReaction direction="left-to-right" evidence="8">
        <dbReference type="Rhea" id="RHEA:25322"/>
    </physiologicalReaction>
</comment>
<evidence type="ECO:0000313" key="10">
    <source>
        <dbReference type="EMBL" id="PTB44243.1"/>
    </source>
</evidence>
<evidence type="ECO:0000259" key="9">
    <source>
        <dbReference type="Pfam" id="PF13649"/>
    </source>
</evidence>
<dbReference type="PANTHER" id="PTHR44307:SF2">
    <property type="entry name" value="PHOSPHOETHANOLAMINE METHYLTRANSFERASE ISOFORM X1"/>
    <property type="match status" value="1"/>
</dbReference>
<evidence type="ECO:0000256" key="8">
    <source>
        <dbReference type="ARBA" id="ARBA00047841"/>
    </source>
</evidence>
<dbReference type="CDD" id="cd02440">
    <property type="entry name" value="AdoMet_MTases"/>
    <property type="match status" value="1"/>
</dbReference>
<dbReference type="Pfam" id="PF13649">
    <property type="entry name" value="Methyltransf_25"/>
    <property type="match status" value="1"/>
</dbReference>
<evidence type="ECO:0000313" key="11">
    <source>
        <dbReference type="Proteomes" id="UP000240493"/>
    </source>
</evidence>
<evidence type="ECO:0000256" key="1">
    <source>
        <dbReference type="ARBA" id="ARBA00004969"/>
    </source>
</evidence>
<evidence type="ECO:0000256" key="4">
    <source>
        <dbReference type="ARBA" id="ARBA00022679"/>
    </source>
</evidence>
<dbReference type="Proteomes" id="UP000240493">
    <property type="component" value="Unassembled WGS sequence"/>
</dbReference>
<dbReference type="EC" id="2.1.1.103" evidence="5"/>
<feature type="domain" description="Methyltransferase" evidence="9">
    <location>
        <begin position="73"/>
        <end position="167"/>
    </location>
</feature>
<dbReference type="InterPro" id="IPR041698">
    <property type="entry name" value="Methyltransf_25"/>
</dbReference>
<evidence type="ECO:0000256" key="2">
    <source>
        <dbReference type="ARBA" id="ARBA00005189"/>
    </source>
</evidence>
<dbReference type="EMBL" id="KZ679258">
    <property type="protein sequence ID" value="PTB44243.1"/>
    <property type="molecule type" value="Genomic_DNA"/>
</dbReference>
<accession>A0A2T3ZHJ8</accession>
<keyword evidence="4" id="KW-0808">Transferase</keyword>
<dbReference type="AlphaFoldDB" id="A0A2T3ZHJ8"/>
<dbReference type="Gene3D" id="3.40.50.150">
    <property type="entry name" value="Vaccinia Virus protein VP39"/>
    <property type="match status" value="1"/>
</dbReference>
<dbReference type="SUPFAM" id="SSF53335">
    <property type="entry name" value="S-adenosyl-L-methionine-dependent methyltransferases"/>
    <property type="match status" value="1"/>
</dbReference>
<comment type="pathway">
    <text evidence="1">Phospholipid metabolism; phosphatidylcholine biosynthesis.</text>
</comment>
<evidence type="ECO:0000256" key="3">
    <source>
        <dbReference type="ARBA" id="ARBA00022603"/>
    </source>
</evidence>
<dbReference type="PANTHER" id="PTHR44307">
    <property type="entry name" value="PHOSPHOETHANOLAMINE METHYLTRANSFERASE"/>
    <property type="match status" value="1"/>
</dbReference>
<evidence type="ECO:0000256" key="5">
    <source>
        <dbReference type="ARBA" id="ARBA00035674"/>
    </source>
</evidence>
<keyword evidence="3" id="KW-0489">Methyltransferase</keyword>
<dbReference type="OrthoDB" id="506498at2759"/>
<reference evidence="10 11" key="1">
    <citation type="submission" date="2016-07" db="EMBL/GenBank/DDBJ databases">
        <title>Multiple horizontal gene transfer events from other fungi enriched the ability of initially mycotrophic Trichoderma (Ascomycota) to feed on dead plant biomass.</title>
        <authorList>
            <consortium name="DOE Joint Genome Institute"/>
            <person name="Aerts A."/>
            <person name="Atanasova L."/>
            <person name="Chenthamara K."/>
            <person name="Zhang J."/>
            <person name="Grujic M."/>
            <person name="Henrissat B."/>
            <person name="Kuo A."/>
            <person name="Salamov A."/>
            <person name="Lipzen A."/>
            <person name="Labutti K."/>
            <person name="Barry K."/>
            <person name="Miao Y."/>
            <person name="Rahimi M.J."/>
            <person name="Shen Q."/>
            <person name="Grigoriev I.V."/>
            <person name="Kubicek C.P."/>
            <person name="Druzhinina I.S."/>
        </authorList>
    </citation>
    <scope>NUCLEOTIDE SEQUENCE [LARGE SCALE GENOMIC DNA]</scope>
    <source>
        <strain evidence="10 11">CBS 433.97</strain>
    </source>
</reference>
<dbReference type="InterPro" id="IPR029063">
    <property type="entry name" value="SAM-dependent_MTases_sf"/>
</dbReference>
<gene>
    <name evidence="10" type="ORF">M441DRAFT_55305</name>
</gene>
<sequence>MGDTSNTNWNDETGIGGAALYDLRRARRRLDTLAGKPKWDLSDTEDFDCMHYLGDAALEKACRTLGMERGQTVVDIGSGFSATGRYLHKRCGVEVTGIELQPEIHQLAEMITERNGLAGGVRSVNADFTKLTVDNPVDYVVSFLCILHIPDRDTLFQKAASALKLGGKIYIEDYFARTALSKEVGDQLRDIVSCPYLPSRDQYIADLRKAGFHNIQFEEVSEEWAKFVHERAVGNRQRGTGEAPLTLFYDTVDALFAGRELGGVCITATKA</sequence>
<comment type="pathway">
    <text evidence="2">Lipid metabolism.</text>
</comment>
<dbReference type="GO" id="GO:0000234">
    <property type="term" value="F:phosphoethanolamine N-methyltransferase activity"/>
    <property type="evidence" value="ECO:0007669"/>
    <property type="project" value="UniProtKB-EC"/>
</dbReference>
<protein>
    <recommendedName>
        <fullName evidence="5">phosphoethanolamine N-methyltransferase</fullName>
        <ecNumber evidence="5">2.1.1.103</ecNumber>
    </recommendedName>
</protein>
<dbReference type="STRING" id="1042311.A0A2T3ZHJ8"/>
<name>A0A2T3ZHJ8_TRIA4</name>
<comment type="catalytic activity">
    <reaction evidence="7">
        <text>phosphoethanolamine + S-adenosyl-L-methionine = N-methylethanolamine phosphate + S-adenosyl-L-homocysteine + H(+)</text>
        <dbReference type="Rhea" id="RHEA:20365"/>
        <dbReference type="ChEBI" id="CHEBI:15378"/>
        <dbReference type="ChEBI" id="CHEBI:57781"/>
        <dbReference type="ChEBI" id="CHEBI:57856"/>
        <dbReference type="ChEBI" id="CHEBI:58190"/>
        <dbReference type="ChEBI" id="CHEBI:59789"/>
        <dbReference type="EC" id="2.1.1.103"/>
    </reaction>
    <physiologicalReaction direction="left-to-right" evidence="7">
        <dbReference type="Rhea" id="RHEA:20366"/>
    </physiologicalReaction>
</comment>
<proteinExistence type="predicted"/>
<evidence type="ECO:0000256" key="7">
    <source>
        <dbReference type="ARBA" id="ARBA00047622"/>
    </source>
</evidence>
<comment type="catalytic activity">
    <reaction evidence="6">
        <text>N,N-dimethylethanolamine phosphate + S-adenosyl-L-methionine = phosphocholine + S-adenosyl-L-homocysteine + H(+)</text>
        <dbReference type="Rhea" id="RHEA:25325"/>
        <dbReference type="ChEBI" id="CHEBI:15378"/>
        <dbReference type="ChEBI" id="CHEBI:57856"/>
        <dbReference type="ChEBI" id="CHEBI:58641"/>
        <dbReference type="ChEBI" id="CHEBI:59789"/>
        <dbReference type="ChEBI" id="CHEBI:295975"/>
        <dbReference type="EC" id="2.1.1.103"/>
    </reaction>
    <physiologicalReaction direction="left-to-right" evidence="6">
        <dbReference type="Rhea" id="RHEA:25326"/>
    </physiologicalReaction>
</comment>